<keyword evidence="2" id="KW-1185">Reference proteome</keyword>
<evidence type="ECO:0000313" key="1">
    <source>
        <dbReference type="EMBL" id="RXW17492.1"/>
    </source>
</evidence>
<sequence length="57" mass="6181">MRHQLLQIHGGLDDPPRNGVHAYGHFAKGGQEESALRVSTPLPPFYSTSFASTATKC</sequence>
<reference evidence="1 2" key="1">
    <citation type="submission" date="2019-01" db="EMBL/GenBank/DDBJ databases">
        <title>Draft genome sequence of Psathyrella aberdarensis IHI B618.</title>
        <authorList>
            <person name="Buettner E."/>
            <person name="Kellner H."/>
        </authorList>
    </citation>
    <scope>NUCLEOTIDE SEQUENCE [LARGE SCALE GENOMIC DNA]</scope>
    <source>
        <strain evidence="1 2">IHI B618</strain>
    </source>
</reference>
<accession>A0A4Q2DEI7</accession>
<dbReference type="AlphaFoldDB" id="A0A4Q2DEI7"/>
<dbReference type="EMBL" id="SDEE01000336">
    <property type="protein sequence ID" value="RXW17492.1"/>
    <property type="molecule type" value="Genomic_DNA"/>
</dbReference>
<protein>
    <submittedName>
        <fullName evidence="1">Uncharacterized protein</fullName>
    </submittedName>
</protein>
<dbReference type="Proteomes" id="UP000290288">
    <property type="component" value="Unassembled WGS sequence"/>
</dbReference>
<comment type="caution">
    <text evidence="1">The sequence shown here is derived from an EMBL/GenBank/DDBJ whole genome shotgun (WGS) entry which is preliminary data.</text>
</comment>
<name>A0A4Q2DEI7_9AGAR</name>
<proteinExistence type="predicted"/>
<organism evidence="1 2">
    <name type="scientific">Candolleomyces aberdarensis</name>
    <dbReference type="NCBI Taxonomy" id="2316362"/>
    <lineage>
        <taxon>Eukaryota</taxon>
        <taxon>Fungi</taxon>
        <taxon>Dikarya</taxon>
        <taxon>Basidiomycota</taxon>
        <taxon>Agaricomycotina</taxon>
        <taxon>Agaricomycetes</taxon>
        <taxon>Agaricomycetidae</taxon>
        <taxon>Agaricales</taxon>
        <taxon>Agaricineae</taxon>
        <taxon>Psathyrellaceae</taxon>
        <taxon>Candolleomyces</taxon>
    </lineage>
</organism>
<gene>
    <name evidence="1" type="ORF">EST38_g8365</name>
</gene>
<evidence type="ECO:0000313" key="2">
    <source>
        <dbReference type="Proteomes" id="UP000290288"/>
    </source>
</evidence>